<evidence type="ECO:0000256" key="1">
    <source>
        <dbReference type="SAM" id="Phobius"/>
    </source>
</evidence>
<dbReference type="AlphaFoldDB" id="A0A2W0CPV1"/>
<proteinExistence type="predicted"/>
<sequence length="132" mass="14936">MKMPKWFNAFYSLLCLKVVYEGYSLLKAISLFLSGTLENAPVVLADAITRFILLGLPAIWIVVCIAQRRYTRTIFALILALLLGIALPPTWGQTLYLCSIPFLLLHKPSKDYLKRPKEEPSAIRIPGKKARM</sequence>
<keyword evidence="1" id="KW-0812">Transmembrane</keyword>
<protein>
    <submittedName>
        <fullName evidence="2">Uncharacterized protein</fullName>
    </submittedName>
</protein>
<keyword evidence="1" id="KW-1133">Transmembrane helix</keyword>
<dbReference type="EMBL" id="PRLG01000011">
    <property type="protein sequence ID" value="PYY30195.1"/>
    <property type="molecule type" value="Genomic_DNA"/>
</dbReference>
<organism evidence="2 3">
    <name type="scientific">Paenibacillus illinoisensis</name>
    <dbReference type="NCBI Taxonomy" id="59845"/>
    <lineage>
        <taxon>Bacteria</taxon>
        <taxon>Bacillati</taxon>
        <taxon>Bacillota</taxon>
        <taxon>Bacilli</taxon>
        <taxon>Bacillales</taxon>
        <taxon>Paenibacillaceae</taxon>
        <taxon>Paenibacillus</taxon>
    </lineage>
</organism>
<comment type="caution">
    <text evidence="2">The sequence shown here is derived from an EMBL/GenBank/DDBJ whole genome shotgun (WGS) entry which is preliminary data.</text>
</comment>
<feature type="transmembrane region" description="Helical" evidence="1">
    <location>
        <begin position="48"/>
        <end position="66"/>
    </location>
</feature>
<reference evidence="2 3" key="1">
    <citation type="submission" date="2018-01" db="EMBL/GenBank/DDBJ databases">
        <title>Genome sequence of the PGP bacterium Paenibacillus illinoisensis E3.</title>
        <authorList>
            <person name="Rolli E."/>
            <person name="Marasco R."/>
            <person name="Bessem C."/>
            <person name="Michoud G."/>
            <person name="Gaiarsa S."/>
            <person name="Borin S."/>
            <person name="Daffonchio D."/>
        </authorList>
    </citation>
    <scope>NUCLEOTIDE SEQUENCE [LARGE SCALE GENOMIC DNA]</scope>
    <source>
        <strain evidence="2 3">E3</strain>
    </source>
</reference>
<feature type="transmembrane region" description="Helical" evidence="1">
    <location>
        <begin position="73"/>
        <end position="91"/>
    </location>
</feature>
<evidence type="ECO:0000313" key="2">
    <source>
        <dbReference type="EMBL" id="PYY30195.1"/>
    </source>
</evidence>
<evidence type="ECO:0000313" key="3">
    <source>
        <dbReference type="Proteomes" id="UP000247459"/>
    </source>
</evidence>
<keyword evidence="1" id="KW-0472">Membrane</keyword>
<name>A0A2W0CPV1_9BACL</name>
<gene>
    <name evidence="2" type="ORF">PIL02S_01478</name>
</gene>
<accession>A0A2W0CPV1</accession>
<dbReference type="Proteomes" id="UP000247459">
    <property type="component" value="Unassembled WGS sequence"/>
</dbReference>